<accession>H6Q6L2</accession>
<keyword evidence="3" id="KW-1185">Reference proteome</keyword>
<dbReference type="Proteomes" id="UP000009062">
    <property type="component" value="Chromosome"/>
</dbReference>
<dbReference type="GO" id="GO:0016787">
    <property type="term" value="F:hydrolase activity"/>
    <property type="evidence" value="ECO:0007669"/>
    <property type="project" value="InterPro"/>
</dbReference>
<dbReference type="InterPro" id="IPR029052">
    <property type="entry name" value="Metallo-depent_PP-like"/>
</dbReference>
<dbReference type="CDD" id="cd07391">
    <property type="entry name" value="MPP_PF1019"/>
    <property type="match status" value="1"/>
</dbReference>
<gene>
    <name evidence="2" type="ordered locus">Pogu_0215</name>
</gene>
<evidence type="ECO:0000259" key="1">
    <source>
        <dbReference type="Pfam" id="PF00149"/>
    </source>
</evidence>
<feature type="domain" description="Calcineurin-like phosphoesterase" evidence="1">
    <location>
        <begin position="12"/>
        <end position="172"/>
    </location>
</feature>
<organism evidence="2 3">
    <name type="scientific">Pyrobaculum oguniense (strain DSM 13380 / JCM 10595 / TE7)</name>
    <dbReference type="NCBI Taxonomy" id="698757"/>
    <lineage>
        <taxon>Archaea</taxon>
        <taxon>Thermoproteota</taxon>
        <taxon>Thermoprotei</taxon>
        <taxon>Thermoproteales</taxon>
        <taxon>Thermoproteaceae</taxon>
        <taxon>Pyrobaculum</taxon>
    </lineage>
</organism>
<sequence length="260" mass="28788">MRGLLLSVRRERILLLADTHVGYEVELRRERGVHAMSQTGRLVEKILELVDNYDATAVAILGDVKHELPIPRESAEEVKNFLKALSRRAPVLITPGNHDSLLQEIAAGIDGVEIAPARGVLLGKYLLFHGHVKPAKEDLEKAEVVIMGHTHPAVIITDDIGYAVKEPAVLKINTSRSKVCRALYGEPCKKRGKLKVVVLPASHPLITGVDVREIPQMIAEGRTFLKYVELKPEDVEIYLTDFTFIGTLADVINAAQHTQH</sequence>
<dbReference type="PANTHER" id="PTHR39323">
    <property type="entry name" value="BLR1149 PROTEIN"/>
    <property type="match status" value="1"/>
</dbReference>
<dbReference type="eggNOG" id="arCOG01150">
    <property type="taxonomic scope" value="Archaea"/>
</dbReference>
<dbReference type="Pfam" id="PF00149">
    <property type="entry name" value="Metallophos"/>
    <property type="match status" value="1"/>
</dbReference>
<dbReference type="InterPro" id="IPR024173">
    <property type="entry name" value="Pesterase_MJ0037-like"/>
</dbReference>
<dbReference type="STRING" id="698757.Pogu_0215"/>
<dbReference type="AlphaFoldDB" id="H6Q6L2"/>
<name>H6Q6L2_PYROT</name>
<protein>
    <submittedName>
        <fullName evidence="2">ICC-like phosphoesterase</fullName>
    </submittedName>
</protein>
<evidence type="ECO:0000313" key="2">
    <source>
        <dbReference type="EMBL" id="AFA38242.1"/>
    </source>
</evidence>
<reference evidence="2 3" key="1">
    <citation type="journal article" date="2012" name="Stand. Genomic Sci.">
        <title>Complete genome sequence of Pyrobaculum oguniense.</title>
        <authorList>
            <person name="Bernick D.L."/>
            <person name="Karplus K."/>
            <person name="Lui L.M."/>
            <person name="Coker J.K."/>
            <person name="Murphy J.N."/>
            <person name="Chan P.P."/>
            <person name="Cozen A.E."/>
            <person name="Lowe T.M."/>
        </authorList>
    </citation>
    <scope>NUCLEOTIDE SEQUENCE [LARGE SCALE GENOMIC DNA]</scope>
    <source>
        <strain evidence="2 3">TE7</strain>
    </source>
</reference>
<proteinExistence type="predicted"/>
<dbReference type="PANTHER" id="PTHR39323:SF1">
    <property type="entry name" value="BLR1149 PROTEIN"/>
    <property type="match status" value="1"/>
</dbReference>
<dbReference type="SUPFAM" id="SSF56300">
    <property type="entry name" value="Metallo-dependent phosphatases"/>
    <property type="match status" value="1"/>
</dbReference>
<dbReference type="Gene3D" id="3.60.21.10">
    <property type="match status" value="1"/>
</dbReference>
<evidence type="ECO:0000313" key="3">
    <source>
        <dbReference type="Proteomes" id="UP000009062"/>
    </source>
</evidence>
<dbReference type="InterPro" id="IPR004843">
    <property type="entry name" value="Calcineurin-like_PHP"/>
</dbReference>
<dbReference type="HOGENOM" id="CLU_075478_0_0_2"/>
<dbReference type="EMBL" id="CP003316">
    <property type="protein sequence ID" value="AFA38242.1"/>
    <property type="molecule type" value="Genomic_DNA"/>
</dbReference>
<dbReference type="PIRSF" id="PIRSF000887">
    <property type="entry name" value="Pesterase_MJ0037"/>
    <property type="match status" value="1"/>
</dbReference>
<dbReference type="KEGG" id="pog:Pogu_0215"/>